<evidence type="ECO:0000259" key="3">
    <source>
        <dbReference type="PROSITE" id="PS51910"/>
    </source>
</evidence>
<reference evidence="5" key="1">
    <citation type="submission" date="2022-11" db="UniProtKB">
        <authorList>
            <consortium name="WormBaseParasite"/>
        </authorList>
    </citation>
    <scope>IDENTIFICATION</scope>
</reference>
<sequence length="52" mass="5993">MFNIYKFCCFVRLHEFDGVDIDWEYPNEPADAASSTRLMKINAVETLTDAFG</sequence>
<name>A0A915PBT4_9BILA</name>
<organism evidence="4 5">
    <name type="scientific">Setaria digitata</name>
    <dbReference type="NCBI Taxonomy" id="48799"/>
    <lineage>
        <taxon>Eukaryota</taxon>
        <taxon>Metazoa</taxon>
        <taxon>Ecdysozoa</taxon>
        <taxon>Nematoda</taxon>
        <taxon>Chromadorea</taxon>
        <taxon>Rhabditida</taxon>
        <taxon>Spirurina</taxon>
        <taxon>Spiruromorpha</taxon>
        <taxon>Filarioidea</taxon>
        <taxon>Setariidae</taxon>
        <taxon>Setaria</taxon>
    </lineage>
</organism>
<dbReference type="InterPro" id="IPR001223">
    <property type="entry name" value="Glyco_hydro18_cat"/>
</dbReference>
<dbReference type="GO" id="GO:0005975">
    <property type="term" value="P:carbohydrate metabolic process"/>
    <property type="evidence" value="ECO:0007669"/>
    <property type="project" value="InterPro"/>
</dbReference>
<dbReference type="PROSITE" id="PS51910">
    <property type="entry name" value="GH18_2"/>
    <property type="match status" value="1"/>
</dbReference>
<dbReference type="GO" id="GO:0004568">
    <property type="term" value="F:chitinase activity"/>
    <property type="evidence" value="ECO:0007669"/>
    <property type="project" value="UniProtKB-ARBA"/>
</dbReference>
<evidence type="ECO:0000313" key="4">
    <source>
        <dbReference type="Proteomes" id="UP000887581"/>
    </source>
</evidence>
<dbReference type="SUPFAM" id="SSF51445">
    <property type="entry name" value="(Trans)glycosidases"/>
    <property type="match status" value="1"/>
</dbReference>
<dbReference type="GO" id="GO:0006032">
    <property type="term" value="P:chitin catabolic process"/>
    <property type="evidence" value="ECO:0007669"/>
    <property type="project" value="UniProtKB-ARBA"/>
</dbReference>
<keyword evidence="4" id="KW-1185">Reference proteome</keyword>
<keyword evidence="2" id="KW-0326">Glycosidase</keyword>
<accession>A0A915PBT4</accession>
<dbReference type="Gene3D" id="3.20.20.80">
    <property type="entry name" value="Glycosidases"/>
    <property type="match status" value="1"/>
</dbReference>
<dbReference type="Proteomes" id="UP000887581">
    <property type="component" value="Unplaced"/>
</dbReference>
<evidence type="ECO:0000256" key="2">
    <source>
        <dbReference type="ARBA" id="ARBA00023295"/>
    </source>
</evidence>
<evidence type="ECO:0000313" key="5">
    <source>
        <dbReference type="WBParaSite" id="sdigi.contig100.g4333.t1"/>
    </source>
</evidence>
<dbReference type="WBParaSite" id="sdigi.contig100.g4333.t1">
    <property type="protein sequence ID" value="sdigi.contig100.g4333.t1"/>
    <property type="gene ID" value="sdigi.contig100.g4333"/>
</dbReference>
<dbReference type="AlphaFoldDB" id="A0A915PBT4"/>
<protein>
    <submittedName>
        <fullName evidence="5">GH18 domain-containing protein</fullName>
    </submittedName>
</protein>
<keyword evidence="1" id="KW-0378">Hydrolase</keyword>
<dbReference type="InterPro" id="IPR001579">
    <property type="entry name" value="Glyco_hydro_18_chit_AS"/>
</dbReference>
<dbReference type="InterPro" id="IPR017853">
    <property type="entry name" value="GH"/>
</dbReference>
<dbReference type="PROSITE" id="PS01095">
    <property type="entry name" value="GH18_1"/>
    <property type="match status" value="1"/>
</dbReference>
<evidence type="ECO:0000256" key="1">
    <source>
        <dbReference type="ARBA" id="ARBA00022801"/>
    </source>
</evidence>
<feature type="domain" description="GH18" evidence="3">
    <location>
        <begin position="1"/>
        <end position="52"/>
    </location>
</feature>
<proteinExistence type="predicted"/>